<proteinExistence type="predicted"/>
<dbReference type="InterPro" id="IPR041698">
    <property type="entry name" value="Methyltransf_25"/>
</dbReference>
<dbReference type="Gene3D" id="2.20.25.110">
    <property type="entry name" value="S-adenosyl-L-methionine-dependent methyltransferases"/>
    <property type="match status" value="1"/>
</dbReference>
<dbReference type="GO" id="GO:0008168">
    <property type="term" value="F:methyltransferase activity"/>
    <property type="evidence" value="ECO:0007669"/>
    <property type="project" value="UniProtKB-KW"/>
</dbReference>
<feature type="domain" description="Methyltransferase" evidence="4">
    <location>
        <begin position="67"/>
        <end position="156"/>
    </location>
</feature>
<evidence type="ECO:0000256" key="1">
    <source>
        <dbReference type="ARBA" id="ARBA00022603"/>
    </source>
</evidence>
<sequence length="270" mass="30115">MYRLADRPAPFAKGSMELWRDPHISKGMLQAHLDPDTDAASRRPAFLDASCRFIQEIAPPDSFPRLLDLGCGPGLYAQRLLALGYDVTGVDFSEGSIGYAASQNPGGRFLCQDYTNLEVPGPFDLAMLIYCDFGVLAPEDRRKVIAGAFEALRPGGLFILDVETPVFFRSRADSQTWYAQDSGFFMDSPHVCLESLLSYPDNLHLERYILVPEQGEPRVILNWHQAFTPETLKPEFTARGFELVSWYSDVAGQPFLPDTPILCGVFRKPG</sequence>
<comment type="caution">
    <text evidence="5">The sequence shown here is derived from an EMBL/GenBank/DDBJ whole genome shotgun (WGS) entry which is preliminary data.</text>
</comment>
<dbReference type="Pfam" id="PF13649">
    <property type="entry name" value="Methyltransf_25"/>
    <property type="match status" value="1"/>
</dbReference>
<evidence type="ECO:0000259" key="4">
    <source>
        <dbReference type="Pfam" id="PF13649"/>
    </source>
</evidence>
<dbReference type="STRING" id="1480694.DC28_13460"/>
<keyword evidence="6" id="KW-1185">Reference proteome</keyword>
<dbReference type="GO" id="GO:0032259">
    <property type="term" value="P:methylation"/>
    <property type="evidence" value="ECO:0007669"/>
    <property type="project" value="UniProtKB-KW"/>
</dbReference>
<dbReference type="PANTHER" id="PTHR43464:SF19">
    <property type="entry name" value="UBIQUINONE BIOSYNTHESIS O-METHYLTRANSFERASE, MITOCHONDRIAL"/>
    <property type="match status" value="1"/>
</dbReference>
<organism evidence="5 6">
    <name type="scientific">Spirochaeta lutea</name>
    <dbReference type="NCBI Taxonomy" id="1480694"/>
    <lineage>
        <taxon>Bacteria</taxon>
        <taxon>Pseudomonadati</taxon>
        <taxon>Spirochaetota</taxon>
        <taxon>Spirochaetia</taxon>
        <taxon>Spirochaetales</taxon>
        <taxon>Spirochaetaceae</taxon>
        <taxon>Spirochaeta</taxon>
    </lineage>
</organism>
<dbReference type="EMBL" id="JNUP01000071">
    <property type="protein sequence ID" value="KGE70943.1"/>
    <property type="molecule type" value="Genomic_DNA"/>
</dbReference>
<dbReference type="Proteomes" id="UP000029692">
    <property type="component" value="Unassembled WGS sequence"/>
</dbReference>
<evidence type="ECO:0000256" key="2">
    <source>
        <dbReference type="ARBA" id="ARBA00022679"/>
    </source>
</evidence>
<dbReference type="SUPFAM" id="SSF53335">
    <property type="entry name" value="S-adenosyl-L-methionine-dependent methyltransferases"/>
    <property type="match status" value="1"/>
</dbReference>
<accession>A0A098QU78</accession>
<dbReference type="InterPro" id="IPR029063">
    <property type="entry name" value="SAM-dependent_MTases_sf"/>
</dbReference>
<evidence type="ECO:0000256" key="3">
    <source>
        <dbReference type="ARBA" id="ARBA00022691"/>
    </source>
</evidence>
<gene>
    <name evidence="5" type="ORF">DC28_13460</name>
</gene>
<keyword evidence="3" id="KW-0949">S-adenosyl-L-methionine</keyword>
<evidence type="ECO:0000313" key="6">
    <source>
        <dbReference type="Proteomes" id="UP000029692"/>
    </source>
</evidence>
<dbReference type="eggNOG" id="COG2227">
    <property type="taxonomic scope" value="Bacteria"/>
</dbReference>
<dbReference type="AlphaFoldDB" id="A0A098QU78"/>
<dbReference type="CDD" id="cd02440">
    <property type="entry name" value="AdoMet_MTases"/>
    <property type="match status" value="1"/>
</dbReference>
<dbReference type="PANTHER" id="PTHR43464">
    <property type="entry name" value="METHYLTRANSFERASE"/>
    <property type="match status" value="1"/>
</dbReference>
<evidence type="ECO:0000313" key="5">
    <source>
        <dbReference type="EMBL" id="KGE70943.1"/>
    </source>
</evidence>
<keyword evidence="2" id="KW-0808">Transferase</keyword>
<dbReference type="Gene3D" id="3.40.50.150">
    <property type="entry name" value="Vaccinia Virus protein VP39"/>
    <property type="match status" value="1"/>
</dbReference>
<protein>
    <recommendedName>
        <fullName evidence="4">Methyltransferase domain-containing protein</fullName>
    </recommendedName>
</protein>
<name>A0A098QU78_9SPIO</name>
<keyword evidence="1" id="KW-0489">Methyltransferase</keyword>
<reference evidence="5 6" key="1">
    <citation type="submission" date="2014-05" db="EMBL/GenBank/DDBJ databases">
        <title>De novo Genome Sequence of Spirocheata sp.</title>
        <authorList>
            <person name="Shivani Y."/>
            <person name="Subhash Y."/>
            <person name="Tushar L."/>
            <person name="Sasikala C."/>
            <person name="Ramana C.V."/>
        </authorList>
    </citation>
    <scope>NUCLEOTIDE SEQUENCE [LARGE SCALE GENOMIC DNA]</scope>
    <source>
        <strain evidence="5 6">JC230</strain>
    </source>
</reference>